<organism evidence="3 4">
    <name type="scientific">Helobdella robusta</name>
    <name type="common">Californian leech</name>
    <dbReference type="NCBI Taxonomy" id="6412"/>
    <lineage>
        <taxon>Eukaryota</taxon>
        <taxon>Metazoa</taxon>
        <taxon>Spiralia</taxon>
        <taxon>Lophotrochozoa</taxon>
        <taxon>Annelida</taxon>
        <taxon>Clitellata</taxon>
        <taxon>Hirudinea</taxon>
        <taxon>Rhynchobdellida</taxon>
        <taxon>Glossiphoniidae</taxon>
        <taxon>Helobdella</taxon>
    </lineage>
</organism>
<feature type="compositionally biased region" description="Basic residues" evidence="1">
    <location>
        <begin position="16"/>
        <end position="25"/>
    </location>
</feature>
<dbReference type="RefSeq" id="XP_009026611.1">
    <property type="nucleotide sequence ID" value="XM_009028363.1"/>
</dbReference>
<dbReference type="Proteomes" id="UP000015101">
    <property type="component" value="Unassembled WGS sequence"/>
</dbReference>
<dbReference type="InParanoid" id="T1FEU2"/>
<dbReference type="KEGG" id="hro:HELRODRAFT_179521"/>
<keyword evidence="4" id="KW-1185">Reference proteome</keyword>
<evidence type="ECO:0000256" key="1">
    <source>
        <dbReference type="SAM" id="MobiDB-lite"/>
    </source>
</evidence>
<proteinExistence type="predicted"/>
<dbReference type="CTD" id="20207341"/>
<feature type="region of interest" description="Disordered" evidence="1">
    <location>
        <begin position="1"/>
        <end position="37"/>
    </location>
</feature>
<dbReference type="GeneID" id="20207341"/>
<dbReference type="EMBL" id="KB097536">
    <property type="protein sequence ID" value="ESN95195.1"/>
    <property type="molecule type" value="Genomic_DNA"/>
</dbReference>
<protein>
    <submittedName>
        <fullName evidence="2 3">Uncharacterized protein</fullName>
    </submittedName>
</protein>
<reference evidence="4" key="1">
    <citation type="submission" date="2012-12" db="EMBL/GenBank/DDBJ databases">
        <authorList>
            <person name="Hellsten U."/>
            <person name="Grimwood J."/>
            <person name="Chapman J.A."/>
            <person name="Shapiro H."/>
            <person name="Aerts A."/>
            <person name="Otillar R.P."/>
            <person name="Terry A.Y."/>
            <person name="Boore J.L."/>
            <person name="Simakov O."/>
            <person name="Marletaz F."/>
            <person name="Cho S.-J."/>
            <person name="Edsinger-Gonzales E."/>
            <person name="Havlak P."/>
            <person name="Kuo D.-H."/>
            <person name="Larsson T."/>
            <person name="Lv J."/>
            <person name="Arendt D."/>
            <person name="Savage R."/>
            <person name="Osoegawa K."/>
            <person name="de Jong P."/>
            <person name="Lindberg D.R."/>
            <person name="Seaver E.C."/>
            <person name="Weisblat D.A."/>
            <person name="Putnam N.H."/>
            <person name="Grigoriev I.V."/>
            <person name="Rokhsar D.S."/>
        </authorList>
    </citation>
    <scope>NUCLEOTIDE SEQUENCE</scope>
</reference>
<dbReference type="HOGENOM" id="CLU_2212784_0_0_1"/>
<dbReference type="EnsemblMetazoa" id="HelroT179521">
    <property type="protein sequence ID" value="HelroP179521"/>
    <property type="gene ID" value="HelroG179521"/>
</dbReference>
<reference evidence="3" key="3">
    <citation type="submission" date="2015-06" db="UniProtKB">
        <authorList>
            <consortium name="EnsemblMetazoa"/>
        </authorList>
    </citation>
    <scope>IDENTIFICATION</scope>
</reference>
<name>T1FEU2_HELRO</name>
<gene>
    <name evidence="3" type="primary">20207341</name>
    <name evidence="2" type="ORF">HELRODRAFT_179521</name>
</gene>
<evidence type="ECO:0000313" key="2">
    <source>
        <dbReference type="EMBL" id="ESN95195.1"/>
    </source>
</evidence>
<dbReference type="AlphaFoldDB" id="T1FEU2"/>
<feature type="compositionally biased region" description="Basic and acidic residues" evidence="1">
    <location>
        <begin position="1"/>
        <end position="15"/>
    </location>
</feature>
<accession>T1FEU2</accession>
<evidence type="ECO:0000313" key="3">
    <source>
        <dbReference type="EnsemblMetazoa" id="HelroP179521"/>
    </source>
</evidence>
<dbReference type="EMBL" id="AMQM01006879">
    <property type="status" value="NOT_ANNOTATED_CDS"/>
    <property type="molecule type" value="Genomic_DNA"/>
</dbReference>
<evidence type="ECO:0000313" key="4">
    <source>
        <dbReference type="Proteomes" id="UP000015101"/>
    </source>
</evidence>
<sequence length="107" mass="12694">MQREEVSETEGEKQRRTTKKKRTRNKGSEKVSSKKKRFYRSRSLCVNCKQISDYVLGKVYHEEFYTPSATTNCTCYEWKQFCNCINSILSEIFKKSFANKAHICEKK</sequence>
<reference evidence="2 4" key="2">
    <citation type="journal article" date="2013" name="Nature">
        <title>Insights into bilaterian evolution from three spiralian genomes.</title>
        <authorList>
            <person name="Simakov O."/>
            <person name="Marletaz F."/>
            <person name="Cho S.J."/>
            <person name="Edsinger-Gonzales E."/>
            <person name="Havlak P."/>
            <person name="Hellsten U."/>
            <person name="Kuo D.H."/>
            <person name="Larsson T."/>
            <person name="Lv J."/>
            <person name="Arendt D."/>
            <person name="Savage R."/>
            <person name="Osoegawa K."/>
            <person name="de Jong P."/>
            <person name="Grimwood J."/>
            <person name="Chapman J.A."/>
            <person name="Shapiro H."/>
            <person name="Aerts A."/>
            <person name="Otillar R.P."/>
            <person name="Terry A.Y."/>
            <person name="Boore J.L."/>
            <person name="Grigoriev I.V."/>
            <person name="Lindberg D.R."/>
            <person name="Seaver E.C."/>
            <person name="Weisblat D.A."/>
            <person name="Putnam N.H."/>
            <person name="Rokhsar D.S."/>
        </authorList>
    </citation>
    <scope>NUCLEOTIDE SEQUENCE</scope>
</reference>